<dbReference type="Gene3D" id="1.20.1560.10">
    <property type="entry name" value="ABC transporter type 1, transmembrane domain"/>
    <property type="match status" value="1"/>
</dbReference>
<feature type="transmembrane region" description="Helical" evidence="8">
    <location>
        <begin position="21"/>
        <end position="48"/>
    </location>
</feature>
<dbReference type="InterPro" id="IPR003439">
    <property type="entry name" value="ABC_transporter-like_ATP-bd"/>
</dbReference>
<gene>
    <name evidence="11" type="ORF">HBH25_00270</name>
</gene>
<dbReference type="InterPro" id="IPR036640">
    <property type="entry name" value="ABC1_TM_sf"/>
</dbReference>
<dbReference type="Pfam" id="PF00005">
    <property type="entry name" value="ABC_tran"/>
    <property type="match status" value="1"/>
</dbReference>
<evidence type="ECO:0000256" key="3">
    <source>
        <dbReference type="ARBA" id="ARBA00022692"/>
    </source>
</evidence>
<feature type="transmembrane region" description="Helical" evidence="8">
    <location>
        <begin position="238"/>
        <end position="262"/>
    </location>
</feature>
<keyword evidence="5" id="KW-0067">ATP-binding</keyword>
<evidence type="ECO:0000256" key="4">
    <source>
        <dbReference type="ARBA" id="ARBA00022741"/>
    </source>
</evidence>
<accession>A0ABX0Y7V3</accession>
<evidence type="ECO:0000259" key="9">
    <source>
        <dbReference type="PROSITE" id="PS50893"/>
    </source>
</evidence>
<keyword evidence="12" id="KW-1185">Reference proteome</keyword>
<feature type="transmembrane region" description="Helical" evidence="8">
    <location>
        <begin position="155"/>
        <end position="175"/>
    </location>
</feature>
<evidence type="ECO:0000256" key="5">
    <source>
        <dbReference type="ARBA" id="ARBA00022840"/>
    </source>
</evidence>
<comment type="subcellular location">
    <subcellularLocation>
        <location evidence="1">Cell membrane</location>
        <topology evidence="1">Multi-pass membrane protein</topology>
    </subcellularLocation>
</comment>
<dbReference type="InterPro" id="IPR005898">
    <property type="entry name" value="Cyc_pep_transpt_SyrD/YojI"/>
</dbReference>
<dbReference type="EMBL" id="JAAVJI010000001">
    <property type="protein sequence ID" value="NJO99306.1"/>
    <property type="molecule type" value="Genomic_DNA"/>
</dbReference>
<dbReference type="Proteomes" id="UP000746535">
    <property type="component" value="Unassembled WGS sequence"/>
</dbReference>
<evidence type="ECO:0000256" key="1">
    <source>
        <dbReference type="ARBA" id="ARBA00004651"/>
    </source>
</evidence>
<evidence type="ECO:0000313" key="12">
    <source>
        <dbReference type="Proteomes" id="UP000746535"/>
    </source>
</evidence>
<proteinExistence type="predicted"/>
<evidence type="ECO:0000259" key="10">
    <source>
        <dbReference type="PROSITE" id="PS50929"/>
    </source>
</evidence>
<dbReference type="PANTHER" id="PTHR43553">
    <property type="entry name" value="HEAVY METAL TRANSPORTER"/>
    <property type="match status" value="1"/>
</dbReference>
<keyword evidence="4" id="KW-0547">Nucleotide-binding</keyword>
<dbReference type="InterPro" id="IPR050095">
    <property type="entry name" value="ECF_ABC_transporter_ATP-bd"/>
</dbReference>
<keyword evidence="7 8" id="KW-0472">Membrane</keyword>
<feature type="domain" description="ABC transporter" evidence="9">
    <location>
        <begin position="337"/>
        <end position="555"/>
    </location>
</feature>
<feature type="transmembrane region" description="Helical" evidence="8">
    <location>
        <begin position="124"/>
        <end position="149"/>
    </location>
</feature>
<keyword evidence="6 8" id="KW-1133">Transmembrane helix</keyword>
<evidence type="ECO:0000313" key="11">
    <source>
        <dbReference type="EMBL" id="NJO99306.1"/>
    </source>
</evidence>
<reference evidence="11 12" key="1">
    <citation type="submission" date="2020-03" db="EMBL/GenBank/DDBJ databases">
        <authorList>
            <person name="Wang L."/>
            <person name="He N."/>
            <person name="Li Y."/>
            <person name="Fang Y."/>
            <person name="Zhang F."/>
        </authorList>
    </citation>
    <scope>NUCLEOTIDE SEQUENCE [LARGE SCALE GENOMIC DNA]</scope>
    <source>
        <strain evidence="12">hsmgli-8</strain>
    </source>
</reference>
<keyword evidence="3 8" id="KW-0812">Transmembrane</keyword>
<dbReference type="Gene3D" id="3.40.50.300">
    <property type="entry name" value="P-loop containing nucleotide triphosphate hydrolases"/>
    <property type="match status" value="1"/>
</dbReference>
<dbReference type="SMART" id="SM00382">
    <property type="entry name" value="AAA"/>
    <property type="match status" value="1"/>
</dbReference>
<dbReference type="InterPro" id="IPR011527">
    <property type="entry name" value="ABC1_TM_dom"/>
</dbReference>
<name>A0ABX0Y7V3_9PSED</name>
<dbReference type="PROSITE" id="PS50929">
    <property type="entry name" value="ABC_TM1F"/>
    <property type="match status" value="1"/>
</dbReference>
<feature type="domain" description="ABC transmembrane type-1" evidence="10">
    <location>
        <begin position="24"/>
        <end position="299"/>
    </location>
</feature>
<dbReference type="NCBIfam" id="TIGR01194">
    <property type="entry name" value="cyc_pep_trnsptr"/>
    <property type="match status" value="1"/>
</dbReference>
<protein>
    <submittedName>
        <fullName evidence="11">Cyclic peptide export ABC transporter</fullName>
    </submittedName>
</protein>
<sequence>MHSTHTPPRRVLATLLGQVRGPLAMATVASILSGLAGVALVALLNAALNAAPEQLPGLGWQFLGLCLAALCLRLVASSIFIKLTQATLANLRRHLARKIRGAPYRQLESIGAARLQSLASDDATLVATLFASLPLIAMNGAIVAGSLIYLGMLSFTTLLFVAVALGLGSLAFHLAHGRAMVHLRAAGRQQDAALGNFSALIAGAKELKLNRARGDDFVDQVLSPTLDSVRSIRVRGMMIYTGASNFGLFLLYVIIGVTTFFFTRYAGLDAHISSGFVVVFLYLMVPLDSLLNNLPQVQLARVALERIETAVASMANDETPSDGPAPASFKRIDITGLRHRYYHERSEGLFHLGPMNLAFVPGELVFLVGGNGSGKTTLAKLLTGLYVAEEGEVRLNGVAVDATNRDAYRQHFSAIFSDFHLFDSLAGLPAAGLDQLGNELLKKLQLDHKVQVVDGAFSTRDLSQGQRKRLALVVAYLEDRPFYLFDEWAADQDPTFKEVFYQTLLPELRARGKTVLAISHDDRYFHLADRLIKLEDGQLVADETVQGVMREGGMA</sequence>
<evidence type="ECO:0000256" key="7">
    <source>
        <dbReference type="ARBA" id="ARBA00023136"/>
    </source>
</evidence>
<comment type="caution">
    <text evidence="11">The sequence shown here is derived from an EMBL/GenBank/DDBJ whole genome shotgun (WGS) entry which is preliminary data.</text>
</comment>
<dbReference type="SUPFAM" id="SSF90123">
    <property type="entry name" value="ABC transporter transmembrane region"/>
    <property type="match status" value="1"/>
</dbReference>
<feature type="transmembrane region" description="Helical" evidence="8">
    <location>
        <begin position="60"/>
        <end position="83"/>
    </location>
</feature>
<evidence type="ECO:0000256" key="2">
    <source>
        <dbReference type="ARBA" id="ARBA00022448"/>
    </source>
</evidence>
<dbReference type="PANTHER" id="PTHR43553:SF11">
    <property type="entry name" value="ABC TRANSPORTER ATP-BINDING_PERMEASE PROTEIN YOJI"/>
    <property type="match status" value="1"/>
</dbReference>
<keyword evidence="2" id="KW-0813">Transport</keyword>
<dbReference type="PROSITE" id="PS00211">
    <property type="entry name" value="ABC_TRANSPORTER_1"/>
    <property type="match status" value="1"/>
</dbReference>
<dbReference type="InterPro" id="IPR003593">
    <property type="entry name" value="AAA+_ATPase"/>
</dbReference>
<dbReference type="PROSITE" id="PS50893">
    <property type="entry name" value="ABC_TRANSPORTER_2"/>
    <property type="match status" value="1"/>
</dbReference>
<evidence type="ECO:0000256" key="6">
    <source>
        <dbReference type="ARBA" id="ARBA00022989"/>
    </source>
</evidence>
<dbReference type="InterPro" id="IPR017871">
    <property type="entry name" value="ABC_transporter-like_CS"/>
</dbReference>
<evidence type="ECO:0000256" key="8">
    <source>
        <dbReference type="SAM" id="Phobius"/>
    </source>
</evidence>
<dbReference type="RefSeq" id="WP_168080352.1">
    <property type="nucleotide sequence ID" value="NZ_JAAVJI010000001.1"/>
</dbReference>
<feature type="transmembrane region" description="Helical" evidence="8">
    <location>
        <begin position="268"/>
        <end position="285"/>
    </location>
</feature>
<dbReference type="SUPFAM" id="SSF52540">
    <property type="entry name" value="P-loop containing nucleoside triphosphate hydrolases"/>
    <property type="match status" value="1"/>
</dbReference>
<dbReference type="InterPro" id="IPR027417">
    <property type="entry name" value="P-loop_NTPase"/>
</dbReference>
<organism evidence="11 12">
    <name type="scientific">Pseudomonas quercus</name>
    <dbReference type="NCBI Taxonomy" id="2722792"/>
    <lineage>
        <taxon>Bacteria</taxon>
        <taxon>Pseudomonadati</taxon>
        <taxon>Pseudomonadota</taxon>
        <taxon>Gammaproteobacteria</taxon>
        <taxon>Pseudomonadales</taxon>
        <taxon>Pseudomonadaceae</taxon>
        <taxon>Pseudomonas</taxon>
    </lineage>
</organism>